<evidence type="ECO:0000313" key="10">
    <source>
        <dbReference type="EMBL" id="RDW21066.1"/>
    </source>
</evidence>
<dbReference type="OrthoDB" id="9804712at2"/>
<dbReference type="CDD" id="cd06225">
    <property type="entry name" value="HAMP"/>
    <property type="match status" value="1"/>
</dbReference>
<dbReference type="PROSITE" id="PS50111">
    <property type="entry name" value="CHEMOTAXIS_TRANSDUC_2"/>
    <property type="match status" value="1"/>
</dbReference>
<dbReference type="GO" id="GO:0006935">
    <property type="term" value="P:chemotaxis"/>
    <property type="evidence" value="ECO:0007669"/>
    <property type="project" value="InterPro"/>
</dbReference>
<sequence>MKKRQKKQKNKMKINRFTWKDIKIGSKYLTAFFTTVALIIVASFIVFLQLNKSESNIKAIEKQNIWVNDMTQLSSLIQLQDFQIAEYLLTQDAQYIDTYNEYTEEINTIMADMTPDLTTKEQKEAFSTIQESINGIKDTFLNKMVPSVEDGLVLYATSLRSYSSNYRNQILDQVAQLTDNVKQEQGQLVKTSTDNINSSIFILFVAIFTVVVIGTALMLFVSRNIAAGLSSVVKLTKEVADGNLQVESINYKGKDEIGQLAATMNQMKDSLKNILSNIADVANSVSTRSESLTQSAKEVKEGNIQIARTMEELSTGSETQANGASDLAENMSDFVQRVILSEQSGHEIAASSTDILSLTSNGTSLMNKSVSQMKQIDTIVSEAVGKVKHLDKQSAEISKLVIVIRDIADQTNLLSLNAAIEAARAGEHGKGFAVVADEVRKLADQVASSVEGIKKIVTSIQKETVQVVDTLNVGYREAQEGTTQIEATGKSFASINVAVSNMAVKIDAISNNLNEITTTSSDMNKVIEDIASVSEESAAGVEQVAASTQQSASSMEEVSHNADELADLAEQLTYAIKLFRL</sequence>
<keyword evidence="2" id="KW-1003">Cell membrane</keyword>
<evidence type="ECO:0000259" key="8">
    <source>
        <dbReference type="PROSITE" id="PS50111"/>
    </source>
</evidence>
<dbReference type="InterPro" id="IPR004089">
    <property type="entry name" value="MCPsignal_dom"/>
</dbReference>
<dbReference type="GO" id="GO:0007165">
    <property type="term" value="P:signal transduction"/>
    <property type="evidence" value="ECO:0007669"/>
    <property type="project" value="UniProtKB-KW"/>
</dbReference>
<name>A0A3D8PY38_9BACI</name>
<dbReference type="PRINTS" id="PR00260">
    <property type="entry name" value="CHEMTRNSDUCR"/>
</dbReference>
<dbReference type="GO" id="GO:0004888">
    <property type="term" value="F:transmembrane signaling receptor activity"/>
    <property type="evidence" value="ECO:0007669"/>
    <property type="project" value="InterPro"/>
</dbReference>
<organism evidence="10 11">
    <name type="scientific">Oceanobacillus arenosus</name>
    <dbReference type="NCBI Taxonomy" id="1229153"/>
    <lineage>
        <taxon>Bacteria</taxon>
        <taxon>Bacillati</taxon>
        <taxon>Bacillota</taxon>
        <taxon>Bacilli</taxon>
        <taxon>Bacillales</taxon>
        <taxon>Bacillaceae</taxon>
        <taxon>Oceanobacillus</taxon>
    </lineage>
</organism>
<reference evidence="11" key="1">
    <citation type="submission" date="2017-11" db="EMBL/GenBank/DDBJ databases">
        <authorList>
            <person name="Zhu W."/>
        </authorList>
    </citation>
    <scope>NUCLEOTIDE SEQUENCE [LARGE SCALE GENOMIC DNA]</scope>
    <source>
        <strain evidence="11">CAU 1183</strain>
    </source>
</reference>
<feature type="transmembrane region" description="Helical" evidence="7">
    <location>
        <begin position="28"/>
        <end position="50"/>
    </location>
</feature>
<feature type="transmembrane region" description="Helical" evidence="7">
    <location>
        <begin position="200"/>
        <end position="221"/>
    </location>
</feature>
<evidence type="ECO:0000256" key="3">
    <source>
        <dbReference type="ARBA" id="ARBA00023136"/>
    </source>
</evidence>
<gene>
    <name evidence="10" type="ORF">CWR48_03655</name>
</gene>
<evidence type="ECO:0000256" key="4">
    <source>
        <dbReference type="ARBA" id="ARBA00023224"/>
    </source>
</evidence>
<keyword evidence="7" id="KW-0812">Transmembrane</keyword>
<feature type="domain" description="Methyl-accepting transducer" evidence="8">
    <location>
        <begin position="295"/>
        <end position="545"/>
    </location>
</feature>
<dbReference type="RefSeq" id="WP_115771695.1">
    <property type="nucleotide sequence ID" value="NZ_PIOC01000004.1"/>
</dbReference>
<dbReference type="Gene3D" id="6.10.340.10">
    <property type="match status" value="1"/>
</dbReference>
<keyword evidence="7" id="KW-1133">Transmembrane helix</keyword>
<keyword evidence="3 7" id="KW-0472">Membrane</keyword>
<dbReference type="AlphaFoldDB" id="A0A3D8PY38"/>
<evidence type="ECO:0000259" key="9">
    <source>
        <dbReference type="PROSITE" id="PS50885"/>
    </source>
</evidence>
<protein>
    <submittedName>
        <fullName evidence="10">Methyl-accepting chemotaxis protein</fullName>
    </submittedName>
</protein>
<dbReference type="SMART" id="SM00304">
    <property type="entry name" value="HAMP"/>
    <property type="match status" value="1"/>
</dbReference>
<dbReference type="InterPro" id="IPR003660">
    <property type="entry name" value="HAMP_dom"/>
</dbReference>
<accession>A0A3D8PY38</accession>
<evidence type="ECO:0000256" key="1">
    <source>
        <dbReference type="ARBA" id="ARBA00004236"/>
    </source>
</evidence>
<proteinExistence type="inferred from homology"/>
<feature type="domain" description="HAMP" evidence="9">
    <location>
        <begin position="223"/>
        <end position="276"/>
    </location>
</feature>
<keyword evidence="11" id="KW-1185">Reference proteome</keyword>
<dbReference type="Pfam" id="PF00015">
    <property type="entry name" value="MCPsignal"/>
    <property type="match status" value="1"/>
</dbReference>
<dbReference type="PROSITE" id="PS50885">
    <property type="entry name" value="HAMP"/>
    <property type="match status" value="1"/>
</dbReference>
<evidence type="ECO:0000256" key="6">
    <source>
        <dbReference type="PROSITE-ProRule" id="PRU00284"/>
    </source>
</evidence>
<dbReference type="SUPFAM" id="SSF58104">
    <property type="entry name" value="Methyl-accepting chemotaxis protein (MCP) signaling domain"/>
    <property type="match status" value="1"/>
</dbReference>
<dbReference type="Proteomes" id="UP000257143">
    <property type="component" value="Unassembled WGS sequence"/>
</dbReference>
<dbReference type="GO" id="GO:0005886">
    <property type="term" value="C:plasma membrane"/>
    <property type="evidence" value="ECO:0007669"/>
    <property type="project" value="UniProtKB-SubCell"/>
</dbReference>
<dbReference type="CDD" id="cd11386">
    <property type="entry name" value="MCP_signal"/>
    <property type="match status" value="1"/>
</dbReference>
<evidence type="ECO:0000256" key="7">
    <source>
        <dbReference type="SAM" id="Phobius"/>
    </source>
</evidence>
<evidence type="ECO:0000313" key="11">
    <source>
        <dbReference type="Proteomes" id="UP000257143"/>
    </source>
</evidence>
<dbReference type="EMBL" id="PIOC01000004">
    <property type="protein sequence ID" value="RDW21066.1"/>
    <property type="molecule type" value="Genomic_DNA"/>
</dbReference>
<dbReference type="Gene3D" id="1.10.287.950">
    <property type="entry name" value="Methyl-accepting chemotaxis protein"/>
    <property type="match status" value="1"/>
</dbReference>
<evidence type="ECO:0000256" key="2">
    <source>
        <dbReference type="ARBA" id="ARBA00022475"/>
    </source>
</evidence>
<comment type="caution">
    <text evidence="10">The sequence shown here is derived from an EMBL/GenBank/DDBJ whole genome shotgun (WGS) entry which is preliminary data.</text>
</comment>
<dbReference type="SMART" id="SM00283">
    <property type="entry name" value="MA"/>
    <property type="match status" value="1"/>
</dbReference>
<comment type="subcellular location">
    <subcellularLocation>
        <location evidence="1">Cell membrane</location>
    </subcellularLocation>
</comment>
<dbReference type="InterPro" id="IPR004090">
    <property type="entry name" value="Chemotax_Me-accpt_rcpt"/>
</dbReference>
<comment type="similarity">
    <text evidence="5">Belongs to the methyl-accepting chemotaxis (MCP) protein family.</text>
</comment>
<evidence type="ECO:0000256" key="5">
    <source>
        <dbReference type="ARBA" id="ARBA00029447"/>
    </source>
</evidence>
<keyword evidence="4 6" id="KW-0807">Transducer</keyword>
<dbReference type="PANTHER" id="PTHR32089">
    <property type="entry name" value="METHYL-ACCEPTING CHEMOTAXIS PROTEIN MCPB"/>
    <property type="match status" value="1"/>
</dbReference>
<dbReference type="PANTHER" id="PTHR32089:SF114">
    <property type="entry name" value="METHYL-ACCEPTING CHEMOTAXIS PROTEIN MCPB"/>
    <property type="match status" value="1"/>
</dbReference>
<dbReference type="Pfam" id="PF00672">
    <property type="entry name" value="HAMP"/>
    <property type="match status" value="1"/>
</dbReference>